<evidence type="ECO:0000313" key="2">
    <source>
        <dbReference type="EMBL" id="CAB9523991.1"/>
    </source>
</evidence>
<dbReference type="Proteomes" id="UP001153069">
    <property type="component" value="Unassembled WGS sequence"/>
</dbReference>
<sequence>MVIDMVYTPMNVVELNSLAVLQMRQQQFGQALSTLQTAVVVLEEIYRTNMIGCHQPNKKRRRLSSGESVSSDTEDDAVGVVQSVQVLDEKAQAKLVSNSAVPNDDVLLFYDRAFTFQNFQNIDFELSENKSSLSGMILFNLGLVQHILAIKSGSSSHMFQALRFYRLAHVSLEQVKDVVSMEVHILLLMGLINNMGHIHACLFHREQTQSCIDWLRRAVISKQGAVLDVVDHDFFYSNLQSLPSDLYKFAPAA</sequence>
<evidence type="ECO:0000256" key="1">
    <source>
        <dbReference type="SAM" id="MobiDB-lite"/>
    </source>
</evidence>
<gene>
    <name evidence="2" type="ORF">SEMRO_1481_G276260.1</name>
</gene>
<organism evidence="2 3">
    <name type="scientific">Seminavis robusta</name>
    <dbReference type="NCBI Taxonomy" id="568900"/>
    <lineage>
        <taxon>Eukaryota</taxon>
        <taxon>Sar</taxon>
        <taxon>Stramenopiles</taxon>
        <taxon>Ochrophyta</taxon>
        <taxon>Bacillariophyta</taxon>
        <taxon>Bacillariophyceae</taxon>
        <taxon>Bacillariophycidae</taxon>
        <taxon>Naviculales</taxon>
        <taxon>Naviculaceae</taxon>
        <taxon>Seminavis</taxon>
    </lineage>
</organism>
<name>A0A9N8HS59_9STRA</name>
<dbReference type="AlphaFoldDB" id="A0A9N8HS59"/>
<keyword evidence="3" id="KW-1185">Reference proteome</keyword>
<accession>A0A9N8HS59</accession>
<protein>
    <submittedName>
        <fullName evidence="2">Uncharacterized protein</fullName>
    </submittedName>
</protein>
<proteinExistence type="predicted"/>
<feature type="region of interest" description="Disordered" evidence="1">
    <location>
        <begin position="56"/>
        <end position="76"/>
    </location>
</feature>
<comment type="caution">
    <text evidence="2">The sequence shown here is derived from an EMBL/GenBank/DDBJ whole genome shotgun (WGS) entry which is preliminary data.</text>
</comment>
<evidence type="ECO:0000313" key="3">
    <source>
        <dbReference type="Proteomes" id="UP001153069"/>
    </source>
</evidence>
<reference evidence="2" key="1">
    <citation type="submission" date="2020-06" db="EMBL/GenBank/DDBJ databases">
        <authorList>
            <consortium name="Plant Systems Biology data submission"/>
        </authorList>
    </citation>
    <scope>NUCLEOTIDE SEQUENCE</scope>
    <source>
        <strain evidence="2">D6</strain>
    </source>
</reference>
<dbReference type="EMBL" id="CAICTM010001479">
    <property type="protein sequence ID" value="CAB9523991.1"/>
    <property type="molecule type" value="Genomic_DNA"/>
</dbReference>
<dbReference type="OrthoDB" id="55810at2759"/>